<feature type="compositionally biased region" description="Basic and acidic residues" evidence="1">
    <location>
        <begin position="453"/>
        <end position="469"/>
    </location>
</feature>
<comment type="caution">
    <text evidence="3">The sequence shown here is derived from an EMBL/GenBank/DDBJ whole genome shotgun (WGS) entry which is preliminary data.</text>
</comment>
<feature type="compositionally biased region" description="Pro residues" evidence="1">
    <location>
        <begin position="1"/>
        <end position="17"/>
    </location>
</feature>
<dbReference type="Proteomes" id="UP001515480">
    <property type="component" value="Unassembled WGS sequence"/>
</dbReference>
<dbReference type="AlphaFoldDB" id="A0AB34IG53"/>
<organism evidence="3 4">
    <name type="scientific">Prymnesium parvum</name>
    <name type="common">Toxic golden alga</name>
    <dbReference type="NCBI Taxonomy" id="97485"/>
    <lineage>
        <taxon>Eukaryota</taxon>
        <taxon>Haptista</taxon>
        <taxon>Haptophyta</taxon>
        <taxon>Prymnesiophyceae</taxon>
        <taxon>Prymnesiales</taxon>
        <taxon>Prymnesiaceae</taxon>
        <taxon>Prymnesium</taxon>
    </lineage>
</organism>
<name>A0AB34IG53_PRYPA</name>
<reference evidence="3 4" key="1">
    <citation type="journal article" date="2024" name="Science">
        <title>Giant polyketide synthase enzymes in the biosynthesis of giant marine polyether toxins.</title>
        <authorList>
            <person name="Fallon T.R."/>
            <person name="Shende V.V."/>
            <person name="Wierzbicki I.H."/>
            <person name="Pendleton A.L."/>
            <person name="Watervoot N.F."/>
            <person name="Auber R.P."/>
            <person name="Gonzalez D.J."/>
            <person name="Wisecaver J.H."/>
            <person name="Moore B.S."/>
        </authorList>
    </citation>
    <scope>NUCLEOTIDE SEQUENCE [LARGE SCALE GENOMIC DNA]</scope>
    <source>
        <strain evidence="3 4">12B1</strain>
    </source>
</reference>
<proteinExistence type="predicted"/>
<evidence type="ECO:0000259" key="2">
    <source>
        <dbReference type="PROSITE" id="PS51203"/>
    </source>
</evidence>
<sequence length="513" mass="54884">MHSRPAVPPTRPGPPVSSAPSGRSRLKPLGPLAVALLSSPLLSSPLLSSPLLSSPLLSSPLLSSPLLSRLSLSPLLSSPLSPLLSLSLSSPLSLSPLPLSSPLLSSPLLSSPLLSSPLLSSPLSPLSLSLLSSPLLSSLSSLSPLLSSPSPLLSSPLLSSPLSLSSPLPLLSSPLLSSLSSPLLSSPLLSSPLLSPLLSSPLLSSPLSSPLLSSPLLSSPLLSSPRRLTSPHLASPRLASPRLASPRLASPRLASLTACKPKAHNPLKDANDYSKWDSINGQIDQDGELVDFSWQELPYDEIRVRIPVSKHTKSKQCKVVVKRNWLYVWAPAPDYDKDEVPEDRPPKKPLLDFQLYGAVDAEESDVWELVDDGAVRNLILILKKSPIYKWPTLNRVNGLKCEADRERVRKQEMEEARKKFAQPPENKEQYEGLYPQPAGPSKPPVIGPMPDPAAERQKNRTEATHKAEVARSLGKIPSSSPTLTEAEAKRPPGVYEGGRIIVCKAESDSSDSE</sequence>
<keyword evidence="4" id="KW-1185">Reference proteome</keyword>
<feature type="region of interest" description="Disordered" evidence="1">
    <location>
        <begin position="1"/>
        <end position="24"/>
    </location>
</feature>
<dbReference type="SUPFAM" id="SSF49764">
    <property type="entry name" value="HSP20-like chaperones"/>
    <property type="match status" value="1"/>
</dbReference>
<evidence type="ECO:0000313" key="4">
    <source>
        <dbReference type="Proteomes" id="UP001515480"/>
    </source>
</evidence>
<protein>
    <recommendedName>
        <fullName evidence="2">CS domain-containing protein</fullName>
    </recommendedName>
</protein>
<feature type="domain" description="CS" evidence="2">
    <location>
        <begin position="287"/>
        <end position="394"/>
    </location>
</feature>
<accession>A0AB34IG53</accession>
<dbReference type="EMBL" id="JBGBPQ010000028">
    <property type="protein sequence ID" value="KAL1496599.1"/>
    <property type="molecule type" value="Genomic_DNA"/>
</dbReference>
<gene>
    <name evidence="3" type="ORF">AB1Y20_014203</name>
</gene>
<evidence type="ECO:0000313" key="3">
    <source>
        <dbReference type="EMBL" id="KAL1496599.1"/>
    </source>
</evidence>
<evidence type="ECO:0000256" key="1">
    <source>
        <dbReference type="SAM" id="MobiDB-lite"/>
    </source>
</evidence>
<feature type="compositionally biased region" description="Pro residues" evidence="1">
    <location>
        <begin position="437"/>
        <end position="451"/>
    </location>
</feature>
<dbReference type="PROSITE" id="PS51203">
    <property type="entry name" value="CS"/>
    <property type="match status" value="1"/>
</dbReference>
<dbReference type="Gene3D" id="2.60.40.790">
    <property type="match status" value="1"/>
</dbReference>
<feature type="region of interest" description="Disordered" evidence="1">
    <location>
        <begin position="412"/>
        <end position="499"/>
    </location>
</feature>
<dbReference type="InterPro" id="IPR008978">
    <property type="entry name" value="HSP20-like_chaperone"/>
</dbReference>
<dbReference type="InterPro" id="IPR007052">
    <property type="entry name" value="CS_dom"/>
</dbReference>